<dbReference type="InterPro" id="IPR019826">
    <property type="entry name" value="Carboxylesterase_B_AS"/>
</dbReference>
<dbReference type="InterPro" id="IPR002018">
    <property type="entry name" value="CarbesteraseB"/>
</dbReference>
<evidence type="ECO:0000313" key="8">
    <source>
        <dbReference type="Proteomes" id="UP001075354"/>
    </source>
</evidence>
<protein>
    <recommendedName>
        <fullName evidence="5">Carboxylic ester hydrolase</fullName>
        <ecNumber evidence="5">3.1.1.-</ecNumber>
    </recommendedName>
</protein>
<evidence type="ECO:0000256" key="3">
    <source>
        <dbReference type="ARBA" id="ARBA00022801"/>
    </source>
</evidence>
<dbReference type="PROSITE" id="PS00941">
    <property type="entry name" value="CARBOXYLESTERASE_B_2"/>
    <property type="match status" value="1"/>
</dbReference>
<evidence type="ECO:0000256" key="5">
    <source>
        <dbReference type="RuleBase" id="RU361235"/>
    </source>
</evidence>
<dbReference type="AlphaFoldDB" id="A0AAV7XV59"/>
<dbReference type="Pfam" id="PF00135">
    <property type="entry name" value="COesterase"/>
    <property type="match status" value="1"/>
</dbReference>
<gene>
    <name evidence="7" type="ORF">ONE63_005960</name>
</gene>
<dbReference type="InterPro" id="IPR029058">
    <property type="entry name" value="AB_hydrolase_fold"/>
</dbReference>
<comment type="caution">
    <text evidence="7">The sequence shown here is derived from an EMBL/GenBank/DDBJ whole genome shotgun (WGS) entry which is preliminary data.</text>
</comment>
<proteinExistence type="inferred from homology"/>
<dbReference type="InterPro" id="IPR019819">
    <property type="entry name" value="Carboxylesterase_B_CS"/>
</dbReference>
<dbReference type="EMBL" id="JAPTSV010000003">
    <property type="protein sequence ID" value="KAJ1529151.1"/>
    <property type="molecule type" value="Genomic_DNA"/>
</dbReference>
<evidence type="ECO:0000256" key="4">
    <source>
        <dbReference type="ARBA" id="ARBA00023180"/>
    </source>
</evidence>
<comment type="similarity">
    <text evidence="1 5">Belongs to the type-B carboxylesterase/lipase family.</text>
</comment>
<dbReference type="PROSITE" id="PS00122">
    <property type="entry name" value="CARBOXYLESTERASE_B_1"/>
    <property type="match status" value="1"/>
</dbReference>
<keyword evidence="8" id="KW-1185">Reference proteome</keyword>
<sequence>MRVPAADIVDDSGWFSSWKLPTIPDLLSFPSATLGWPTALTAPAARAAAEDGCPVVKTRDGFLRGRTLQTEEGTALHAFRGIPYARPPVGELRFKAPQPPEPWADVRDAGQEGNICTQPVVKIKMQPKSWALKDLSAFMATMPVLIRRVGKIFRQSEDCLYLNVYTPELPRGDAKGEAAQLRPVLFWIHGGAFLVGDGDMDMFGPDYFVDMGVVVVSINYRLGPFGFLSTGTADAPGNAGLKDQALALRWVHDNIAAFGGDPNRVTIYGESAGGVSAHLHTLSPLSRGLFHAVIAGSGTGLHEWAIGTQQLTRARELGKHLGVETSSPAELAAALRKESGERLIHGCLKMKHVERFVGHELAFLPVVEPASEDAFLSEDPEVVLREGRAAPVPVMIGVNNREGLLWFIGNPTCDRTRPHSEAEMTRLATRLSGHMFLTDEVYAALTPEQRNECHREIMDYYFGDKGLCKETLPQFVDLFGDICFINPLYMGSRLHAAEGKSPVYVYHLSYDGRLGFFKRLLRLNKYPGVSHGDELGYLFRVGLLPEIQLGPESPDLLYRKRLLKLWVNFMKTGNPTPPEAQADLGVTWTPSWRGDSMDYLDIGETLRMRREPPSERVVFWDGLYRKYLGVSILS</sequence>
<keyword evidence="2" id="KW-0719">Serine esterase</keyword>
<dbReference type="Gene3D" id="3.40.50.1820">
    <property type="entry name" value="alpha/beta hydrolase"/>
    <property type="match status" value="1"/>
</dbReference>
<dbReference type="Proteomes" id="UP001075354">
    <property type="component" value="Chromosome 3"/>
</dbReference>
<accession>A0AAV7XV59</accession>
<feature type="domain" description="Carboxylesterase type B" evidence="6">
    <location>
        <begin position="54"/>
        <end position="620"/>
    </location>
</feature>
<keyword evidence="3 5" id="KW-0378">Hydrolase</keyword>
<evidence type="ECO:0000256" key="1">
    <source>
        <dbReference type="ARBA" id="ARBA00005964"/>
    </source>
</evidence>
<dbReference type="SUPFAM" id="SSF53474">
    <property type="entry name" value="alpha/beta-Hydrolases"/>
    <property type="match status" value="1"/>
</dbReference>
<keyword evidence="4" id="KW-0325">Glycoprotein</keyword>
<dbReference type="EC" id="3.1.1.-" evidence="5"/>
<dbReference type="GO" id="GO:0052689">
    <property type="term" value="F:carboxylic ester hydrolase activity"/>
    <property type="evidence" value="ECO:0007669"/>
    <property type="project" value="UniProtKB-KW"/>
</dbReference>
<dbReference type="PANTHER" id="PTHR43142">
    <property type="entry name" value="CARBOXYLIC ESTER HYDROLASE"/>
    <property type="match status" value="1"/>
</dbReference>
<evidence type="ECO:0000259" key="6">
    <source>
        <dbReference type="Pfam" id="PF00135"/>
    </source>
</evidence>
<evidence type="ECO:0000256" key="2">
    <source>
        <dbReference type="ARBA" id="ARBA00022487"/>
    </source>
</evidence>
<name>A0AAV7XV59_9NEOP</name>
<evidence type="ECO:0000313" key="7">
    <source>
        <dbReference type="EMBL" id="KAJ1529151.1"/>
    </source>
</evidence>
<dbReference type="PANTHER" id="PTHR43142:SF1">
    <property type="entry name" value="CARBOXYLIC ESTER HYDROLASE"/>
    <property type="match status" value="1"/>
</dbReference>
<organism evidence="7 8">
    <name type="scientific">Megalurothrips usitatus</name>
    <name type="common">bean blossom thrips</name>
    <dbReference type="NCBI Taxonomy" id="439358"/>
    <lineage>
        <taxon>Eukaryota</taxon>
        <taxon>Metazoa</taxon>
        <taxon>Ecdysozoa</taxon>
        <taxon>Arthropoda</taxon>
        <taxon>Hexapoda</taxon>
        <taxon>Insecta</taxon>
        <taxon>Pterygota</taxon>
        <taxon>Neoptera</taxon>
        <taxon>Paraneoptera</taxon>
        <taxon>Thysanoptera</taxon>
        <taxon>Terebrantia</taxon>
        <taxon>Thripoidea</taxon>
        <taxon>Thripidae</taxon>
        <taxon>Megalurothrips</taxon>
    </lineage>
</organism>
<reference evidence="7" key="1">
    <citation type="submission" date="2022-12" db="EMBL/GenBank/DDBJ databases">
        <title>Chromosome-level genome assembly of the bean flower thrips Megalurothrips usitatus.</title>
        <authorList>
            <person name="Ma L."/>
            <person name="Liu Q."/>
            <person name="Li H."/>
            <person name="Cai W."/>
        </authorList>
    </citation>
    <scope>NUCLEOTIDE SEQUENCE</scope>
    <source>
        <strain evidence="7">Cailab_2022a</strain>
    </source>
</reference>